<evidence type="ECO:0000313" key="4">
    <source>
        <dbReference type="Proteomes" id="UP000614601"/>
    </source>
</evidence>
<accession>A0A811KDC4</accession>
<dbReference type="EMBL" id="CAJFDH010000003">
    <property type="protein sequence ID" value="CAD5213743.1"/>
    <property type="molecule type" value="Genomic_DNA"/>
</dbReference>
<proteinExistence type="predicted"/>
<feature type="region of interest" description="Disordered" evidence="1">
    <location>
        <begin position="83"/>
        <end position="111"/>
    </location>
</feature>
<protein>
    <submittedName>
        <fullName evidence="3">Uncharacterized protein</fullName>
    </submittedName>
</protein>
<dbReference type="Proteomes" id="UP000783686">
    <property type="component" value="Unassembled WGS sequence"/>
</dbReference>
<evidence type="ECO:0000256" key="1">
    <source>
        <dbReference type="SAM" id="MobiDB-lite"/>
    </source>
</evidence>
<feature type="transmembrane region" description="Helical" evidence="2">
    <location>
        <begin position="7"/>
        <end position="27"/>
    </location>
</feature>
<reference evidence="3" key="1">
    <citation type="submission" date="2020-09" db="EMBL/GenBank/DDBJ databases">
        <authorList>
            <person name="Kikuchi T."/>
        </authorList>
    </citation>
    <scope>NUCLEOTIDE SEQUENCE</scope>
    <source>
        <strain evidence="3">SH1</strain>
    </source>
</reference>
<keyword evidence="2" id="KW-0472">Membrane</keyword>
<keyword evidence="2" id="KW-1133">Transmembrane helix</keyword>
<keyword evidence="4" id="KW-1185">Reference proteome</keyword>
<dbReference type="EMBL" id="CAJFCW020000003">
    <property type="protein sequence ID" value="CAG9101482.1"/>
    <property type="molecule type" value="Genomic_DNA"/>
</dbReference>
<organism evidence="3 4">
    <name type="scientific">Bursaphelenchus okinawaensis</name>
    <dbReference type="NCBI Taxonomy" id="465554"/>
    <lineage>
        <taxon>Eukaryota</taxon>
        <taxon>Metazoa</taxon>
        <taxon>Ecdysozoa</taxon>
        <taxon>Nematoda</taxon>
        <taxon>Chromadorea</taxon>
        <taxon>Rhabditida</taxon>
        <taxon>Tylenchina</taxon>
        <taxon>Tylenchomorpha</taxon>
        <taxon>Aphelenchoidea</taxon>
        <taxon>Aphelenchoididae</taxon>
        <taxon>Bursaphelenchus</taxon>
    </lineage>
</organism>
<evidence type="ECO:0000256" key="2">
    <source>
        <dbReference type="SAM" id="Phobius"/>
    </source>
</evidence>
<dbReference type="AlphaFoldDB" id="A0A811KDC4"/>
<keyword evidence="2" id="KW-0812">Transmembrane</keyword>
<sequence length="222" mass="24720">MISLQYFGSNVTFLIVIFNSIWANVVINNVSASVTGIQVVKDCNKECKDDWICVRMINSLPVKCETETNKVIKRSVLANGIEDQEQKETEQPTKTPPELENSNNIKPKSRSRRHNLEARKFVDQLAYLVISLSIGFIAFFFLFVMLYRFAEAKLEAEVEVEGTVESKVEAEVEVAIVVEIEVEIKIEVGVKIEFDVEFEVAVIVEVGAEAKAEAGVGTGALS</sequence>
<comment type="caution">
    <text evidence="3">The sequence shown here is derived from an EMBL/GenBank/DDBJ whole genome shotgun (WGS) entry which is preliminary data.</text>
</comment>
<gene>
    <name evidence="3" type="ORF">BOKJ2_LOCUS5245</name>
</gene>
<dbReference type="Proteomes" id="UP000614601">
    <property type="component" value="Unassembled WGS sequence"/>
</dbReference>
<evidence type="ECO:0000313" key="3">
    <source>
        <dbReference type="EMBL" id="CAD5213743.1"/>
    </source>
</evidence>
<name>A0A811KDC4_9BILA</name>
<feature type="transmembrane region" description="Helical" evidence="2">
    <location>
        <begin position="125"/>
        <end position="147"/>
    </location>
</feature>